<feature type="domain" description="Cell envelope-related transcriptional attenuator" evidence="4">
    <location>
        <begin position="154"/>
        <end position="302"/>
    </location>
</feature>
<protein>
    <submittedName>
        <fullName evidence="6">Transcriptional regulator</fullName>
    </submittedName>
</protein>
<keyword evidence="3" id="KW-1133">Transmembrane helix</keyword>
<dbReference type="Pfam" id="PF13399">
    <property type="entry name" value="LytR_C"/>
    <property type="match status" value="1"/>
</dbReference>
<comment type="caution">
    <text evidence="6">The sequence shown here is derived from an EMBL/GenBank/DDBJ whole genome shotgun (WGS) entry which is preliminary data.</text>
</comment>
<name>A0A369LPP3_9ACTN</name>
<feature type="region of interest" description="Disordered" evidence="2">
    <location>
        <begin position="1"/>
        <end position="71"/>
    </location>
</feature>
<dbReference type="Gene3D" id="3.40.630.190">
    <property type="entry name" value="LCP protein"/>
    <property type="match status" value="1"/>
</dbReference>
<comment type="similarity">
    <text evidence="1">Belongs to the LytR/CpsA/Psr (LCP) family.</text>
</comment>
<sequence>MVSRRRDSLDNRLGNENARFSSTPRVQGSGQEDGASTVRSYSRRAYGSGDSPRASVPYSRESTGSEYSRMRSRKKRKKVIVGVVAAVVALAVIGVGAAFAYMGVLNGKLSKGIDEDTQLALTDKSLAEPFYMLLMGTDKSQERDASGEYGDSYRSDSTMLARIDPVQKKVTLISIERDTLVNIEGYGVGKINSAYTYGGPALMVKTVSQFAGVPISHYAEINFDGFKSVVDALGGVDVNVPITIDDADAGGHVDAGEQTINGDQALILCRARNAYEEAGYGGGDYYRAANQRMVLGAIAKKLLASDPATMANTVTALCDYVTTDMSVTDIAAVANSMRGMDPSTDIYSTMNPTTSSYEDGGWYEYSNNEAWAAMMKRIDQGLSPTPDESASMNNGGVTDGSIGGEAVAQAVLNGEESSLSDYGHGEQVEVQNGSGVSGVAATAASTLTNKGYNVTNTLDADSYNYGKTLVVYDKGTDESVAKSIAKLLGCGTPTVNDGSYTYEGSYLVIVGKDYKG</sequence>
<dbReference type="PANTHER" id="PTHR33392">
    <property type="entry name" value="POLYISOPRENYL-TEICHOIC ACID--PEPTIDOGLYCAN TEICHOIC ACID TRANSFERASE TAGU"/>
    <property type="match status" value="1"/>
</dbReference>
<gene>
    <name evidence="6" type="ORF">C1881_01035</name>
</gene>
<keyword evidence="3" id="KW-0812">Transmembrane</keyword>
<dbReference type="Pfam" id="PF03816">
    <property type="entry name" value="LytR_cpsA_psr"/>
    <property type="match status" value="1"/>
</dbReference>
<feature type="compositionally biased region" description="Polar residues" evidence="2">
    <location>
        <begin position="18"/>
        <end position="30"/>
    </location>
</feature>
<evidence type="ECO:0000256" key="3">
    <source>
        <dbReference type="SAM" id="Phobius"/>
    </source>
</evidence>
<feature type="compositionally biased region" description="Basic and acidic residues" evidence="2">
    <location>
        <begin position="1"/>
        <end position="10"/>
    </location>
</feature>
<dbReference type="AlphaFoldDB" id="A0A369LPP3"/>
<dbReference type="Gene3D" id="3.30.70.2390">
    <property type="match status" value="1"/>
</dbReference>
<reference evidence="6 7" key="1">
    <citation type="journal article" date="2018" name="Elife">
        <title>Discovery and characterization of a prevalent human gut bacterial enzyme sufficient for the inactivation of a family of plant toxins.</title>
        <authorList>
            <person name="Koppel N."/>
            <person name="Bisanz J.E."/>
            <person name="Pandelia M.E."/>
            <person name="Turnbaugh P.J."/>
            <person name="Balskus E.P."/>
        </authorList>
    </citation>
    <scope>NUCLEOTIDE SEQUENCE [LARGE SCALE GENOMIC DNA]</scope>
    <source>
        <strain evidence="6 7">OB21 GAM31</strain>
    </source>
</reference>
<evidence type="ECO:0000313" key="6">
    <source>
        <dbReference type="EMBL" id="RDB61134.1"/>
    </source>
</evidence>
<evidence type="ECO:0000256" key="1">
    <source>
        <dbReference type="ARBA" id="ARBA00006068"/>
    </source>
</evidence>
<evidence type="ECO:0000259" key="4">
    <source>
        <dbReference type="Pfam" id="PF03816"/>
    </source>
</evidence>
<evidence type="ECO:0000259" key="5">
    <source>
        <dbReference type="Pfam" id="PF13399"/>
    </source>
</evidence>
<dbReference type="InterPro" id="IPR027381">
    <property type="entry name" value="LytR/CpsA/Psr_C"/>
</dbReference>
<dbReference type="NCBIfam" id="TIGR00350">
    <property type="entry name" value="lytR_cpsA_psr"/>
    <property type="match status" value="1"/>
</dbReference>
<dbReference type="InterPro" id="IPR004474">
    <property type="entry name" value="LytR_CpsA_psr"/>
</dbReference>
<proteinExistence type="inferred from homology"/>
<accession>A0A369LPP3</accession>
<feature type="transmembrane region" description="Helical" evidence="3">
    <location>
        <begin position="79"/>
        <end position="102"/>
    </location>
</feature>
<dbReference type="Proteomes" id="UP000253975">
    <property type="component" value="Unassembled WGS sequence"/>
</dbReference>
<feature type="domain" description="LytR/CpsA/Psr regulator C-terminal" evidence="5">
    <location>
        <begin position="427"/>
        <end position="514"/>
    </location>
</feature>
<dbReference type="PANTHER" id="PTHR33392:SF6">
    <property type="entry name" value="POLYISOPRENYL-TEICHOIC ACID--PEPTIDOGLYCAN TEICHOIC ACID TRANSFERASE TAGU"/>
    <property type="match status" value="1"/>
</dbReference>
<evidence type="ECO:0000313" key="7">
    <source>
        <dbReference type="Proteomes" id="UP000253975"/>
    </source>
</evidence>
<keyword evidence="3" id="KW-0472">Membrane</keyword>
<dbReference type="InterPro" id="IPR050922">
    <property type="entry name" value="LytR/CpsA/Psr_CW_biosynth"/>
</dbReference>
<organism evidence="6 7">
    <name type="scientific">Slackia isoflavoniconvertens</name>
    <dbReference type="NCBI Taxonomy" id="572010"/>
    <lineage>
        <taxon>Bacteria</taxon>
        <taxon>Bacillati</taxon>
        <taxon>Actinomycetota</taxon>
        <taxon>Coriobacteriia</taxon>
        <taxon>Eggerthellales</taxon>
        <taxon>Eggerthellaceae</taxon>
        <taxon>Slackia</taxon>
    </lineage>
</organism>
<evidence type="ECO:0000256" key="2">
    <source>
        <dbReference type="SAM" id="MobiDB-lite"/>
    </source>
</evidence>
<dbReference type="EMBL" id="PPTO01000001">
    <property type="protein sequence ID" value="RDB61134.1"/>
    <property type="molecule type" value="Genomic_DNA"/>
</dbReference>